<dbReference type="PANTHER" id="PTHR10806:SF6">
    <property type="entry name" value="SIGNAL PEPTIDASE COMPLEX CATALYTIC SUBUNIT SEC11"/>
    <property type="match status" value="1"/>
</dbReference>
<dbReference type="CDD" id="cd06530">
    <property type="entry name" value="S26_SPase_I"/>
    <property type="match status" value="1"/>
</dbReference>
<keyword evidence="5" id="KW-1185">Reference proteome</keyword>
<protein>
    <recommendedName>
        <fullName evidence="1">Signal peptidase I</fullName>
        <ecNumber evidence="1">3.4.21.89</ecNumber>
    </recommendedName>
</protein>
<evidence type="ECO:0000313" key="5">
    <source>
        <dbReference type="Proteomes" id="UP000195080"/>
    </source>
</evidence>
<feature type="transmembrane region" description="Helical" evidence="3">
    <location>
        <begin position="264"/>
        <end position="286"/>
    </location>
</feature>
<feature type="transmembrane region" description="Helical" evidence="3">
    <location>
        <begin position="112"/>
        <end position="139"/>
    </location>
</feature>
<gene>
    <name evidence="4" type="ORF">A5866_002834</name>
</gene>
<accession>A0ABZ2T8J5</accession>
<name>A0ABZ2T8J5_9ENTE</name>
<evidence type="ECO:0000256" key="3">
    <source>
        <dbReference type="SAM" id="Phobius"/>
    </source>
</evidence>
<dbReference type="NCBIfam" id="TIGR02228">
    <property type="entry name" value="sigpep_I_arch"/>
    <property type="match status" value="1"/>
</dbReference>
<dbReference type="PANTHER" id="PTHR10806">
    <property type="entry name" value="SIGNAL PEPTIDASE COMPLEX CATALYTIC SUBUNIT SEC11"/>
    <property type="match status" value="1"/>
</dbReference>
<keyword evidence="3" id="KW-0812">Transmembrane</keyword>
<feature type="compositionally biased region" description="Basic and acidic residues" evidence="2">
    <location>
        <begin position="12"/>
        <end position="27"/>
    </location>
</feature>
<keyword evidence="3" id="KW-0472">Membrane</keyword>
<proteinExistence type="predicted"/>
<reference evidence="5" key="1">
    <citation type="submission" date="2017-05" db="EMBL/GenBank/DDBJ databases">
        <title>The Genome Sequence of EEnterococcus faecalis 9F2_4866.</title>
        <authorList>
            <consortium name="The Broad Institute Genomics Platform"/>
            <consortium name="The Broad Institute Genomic Center for Infectious Diseases"/>
            <person name="Earl A."/>
            <person name="Manson A."/>
            <person name="Schwartman J."/>
            <person name="Gilmore M."/>
            <person name="Abouelleil A."/>
            <person name="Cao P."/>
            <person name="Chapman S."/>
            <person name="Cusick C."/>
            <person name="Shea T."/>
            <person name="Young S."/>
            <person name="Neafsey D."/>
            <person name="Nusbaum C."/>
            <person name="Birren B."/>
        </authorList>
    </citation>
    <scope>NUCLEOTIDE SEQUENCE [LARGE SCALE GENOMIC DNA]</scope>
    <source>
        <strain evidence="5">12C11_DIV0727</strain>
    </source>
</reference>
<feature type="compositionally biased region" description="Basic residues" evidence="2">
    <location>
        <begin position="1"/>
        <end position="11"/>
    </location>
</feature>
<feature type="region of interest" description="Disordered" evidence="2">
    <location>
        <begin position="1"/>
        <end position="106"/>
    </location>
</feature>
<evidence type="ECO:0000313" key="4">
    <source>
        <dbReference type="EMBL" id="WYJ87710.1"/>
    </source>
</evidence>
<organism evidence="4 5">
    <name type="scientific">Candidatus Enterococcus lemimoniae</name>
    <dbReference type="NCBI Taxonomy" id="1834167"/>
    <lineage>
        <taxon>Bacteria</taxon>
        <taxon>Bacillati</taxon>
        <taxon>Bacillota</taxon>
        <taxon>Bacilli</taxon>
        <taxon>Lactobacillales</taxon>
        <taxon>Enterococcaceae</taxon>
        <taxon>Enterococcus</taxon>
    </lineage>
</organism>
<feature type="compositionally biased region" description="Basic and acidic residues" evidence="2">
    <location>
        <begin position="40"/>
        <end position="67"/>
    </location>
</feature>
<dbReference type="InterPro" id="IPR001733">
    <property type="entry name" value="Peptidase_S26B"/>
</dbReference>
<dbReference type="EC" id="3.4.21.89" evidence="1"/>
<dbReference type="EMBL" id="CP147248">
    <property type="protein sequence ID" value="WYJ87710.1"/>
    <property type="molecule type" value="Genomic_DNA"/>
</dbReference>
<keyword evidence="3" id="KW-1133">Transmembrane helix</keyword>
<dbReference type="InterPro" id="IPR019533">
    <property type="entry name" value="Peptidase_S26"/>
</dbReference>
<dbReference type="RefSeq" id="WP_086445063.1">
    <property type="nucleotide sequence ID" value="NZ_CP147248.1"/>
</dbReference>
<evidence type="ECO:0000256" key="2">
    <source>
        <dbReference type="SAM" id="MobiDB-lite"/>
    </source>
</evidence>
<dbReference type="Proteomes" id="UP000195080">
    <property type="component" value="Chromosome"/>
</dbReference>
<evidence type="ECO:0000256" key="1">
    <source>
        <dbReference type="NCBIfam" id="TIGR02228"/>
    </source>
</evidence>
<sequence length="307" mass="35640">MPRKTPVRKNIRSKDEKARQSTPERLRGRQIYANSTRAYLENERYEQRTIKKRPRPTEQRSRNDFYENSRGFEYPETPHQRRPRRSIPTRRTSDEYYKGPQSPQPSVKSPGVLVFSFFSNLVFYGVTIGIIIMAVMFSFSSKSTASIFGYRFYTVLTNSMAPQEEGPKGGFYAGDIVIVKLMDGDQIKKDDIVTFAVGDGTRYLTHRMVERKEELNGEKGNYLVTKGDANKSNDPPITADRVLGKVVFAVPKIGNVIEFAREEFWACLVCILSLYGFFLVLKSYLFTSEGEQIRKRHRERPRYERQY</sequence>